<organism evidence="1">
    <name type="scientific">viral metagenome</name>
    <dbReference type="NCBI Taxonomy" id="1070528"/>
    <lineage>
        <taxon>unclassified sequences</taxon>
        <taxon>metagenomes</taxon>
        <taxon>organismal metagenomes</taxon>
    </lineage>
</organism>
<name>A0A6C0EIC1_9ZZZZ</name>
<dbReference type="EMBL" id="MN738866">
    <property type="protein sequence ID" value="QHT28924.1"/>
    <property type="molecule type" value="Genomic_DNA"/>
</dbReference>
<accession>A0A6C0EIC1</accession>
<evidence type="ECO:0000313" key="1">
    <source>
        <dbReference type="EMBL" id="QHT28924.1"/>
    </source>
</evidence>
<dbReference type="InterPro" id="IPR055621">
    <property type="entry name" value="DUF7197"/>
</dbReference>
<dbReference type="Pfam" id="PF23827">
    <property type="entry name" value="DUF7197"/>
    <property type="match status" value="1"/>
</dbReference>
<protein>
    <submittedName>
        <fullName evidence="1">Uncharacterized protein</fullName>
    </submittedName>
</protein>
<sequence length="186" mass="21890">MEAKLEFITVLSKTVKQDILMDSLNEFYSDQQNLNKLLDIIKNKSKLSLRIIDWYVTNYSKKNNCNYLLNKDSANINFNVYINYKLQLKGYSKKQFDPFCRRERIKFFYGKDDFVVTTVGQLNFFKWAISNNVIDSINKALKVVEKDMNESYKNNIVSNTSKRKELSISASRTITKENIRILVSFD</sequence>
<reference evidence="1" key="1">
    <citation type="journal article" date="2020" name="Nature">
        <title>Giant virus diversity and host interactions through global metagenomics.</title>
        <authorList>
            <person name="Schulz F."/>
            <person name="Roux S."/>
            <person name="Paez-Espino D."/>
            <person name="Jungbluth S."/>
            <person name="Walsh D.A."/>
            <person name="Denef V.J."/>
            <person name="McMahon K.D."/>
            <person name="Konstantinidis K.T."/>
            <person name="Eloe-Fadrosh E.A."/>
            <person name="Kyrpides N.C."/>
            <person name="Woyke T."/>
        </authorList>
    </citation>
    <scope>NUCLEOTIDE SEQUENCE</scope>
    <source>
        <strain evidence="1">GVMAG-M-3300001351-8</strain>
    </source>
</reference>
<proteinExistence type="predicted"/>
<dbReference type="AlphaFoldDB" id="A0A6C0EIC1"/>